<dbReference type="InterPro" id="IPR010982">
    <property type="entry name" value="Lambda_DNA-bd_dom_sf"/>
</dbReference>
<dbReference type="InterPro" id="IPR031856">
    <property type="entry name" value="YdaS_toxin-like"/>
</dbReference>
<feature type="region of interest" description="Disordered" evidence="1">
    <location>
        <begin position="69"/>
        <end position="90"/>
    </location>
</feature>
<reference evidence="2 3" key="1">
    <citation type="submission" date="2024-08" db="EMBL/GenBank/DDBJ databases">
        <authorList>
            <person name="Ishaq N."/>
        </authorList>
    </citation>
    <scope>NUCLEOTIDE SEQUENCE [LARGE SCALE GENOMIC DNA]</scope>
    <source>
        <strain evidence="2 3">DSM 18651</strain>
    </source>
</reference>
<name>A0ABV4P7L5_9GAMM</name>
<keyword evidence="3" id="KW-1185">Reference proteome</keyword>
<evidence type="ECO:0000313" key="3">
    <source>
        <dbReference type="Proteomes" id="UP001569428"/>
    </source>
</evidence>
<dbReference type="Pfam" id="PF15943">
    <property type="entry name" value="YdaS_toxin"/>
    <property type="match status" value="1"/>
</dbReference>
<organism evidence="2 3">
    <name type="scientific">Microbulbifer epialgicus</name>
    <dbReference type="NCBI Taxonomy" id="393907"/>
    <lineage>
        <taxon>Bacteria</taxon>
        <taxon>Pseudomonadati</taxon>
        <taxon>Pseudomonadota</taxon>
        <taxon>Gammaproteobacteria</taxon>
        <taxon>Cellvibrionales</taxon>
        <taxon>Microbulbiferaceae</taxon>
        <taxon>Microbulbifer</taxon>
    </lineage>
</organism>
<dbReference type="SUPFAM" id="SSF47413">
    <property type="entry name" value="lambda repressor-like DNA-binding domains"/>
    <property type="match status" value="1"/>
</dbReference>
<dbReference type="RefSeq" id="WP_371841837.1">
    <property type="nucleotide sequence ID" value="NZ_JBGMEK010000189.1"/>
</dbReference>
<evidence type="ECO:0000313" key="2">
    <source>
        <dbReference type="EMBL" id="MFA0813990.1"/>
    </source>
</evidence>
<dbReference type="EMBL" id="JBGMEK010000189">
    <property type="protein sequence ID" value="MFA0813990.1"/>
    <property type="molecule type" value="Genomic_DNA"/>
</dbReference>
<evidence type="ECO:0000256" key="1">
    <source>
        <dbReference type="SAM" id="MobiDB-lite"/>
    </source>
</evidence>
<feature type="compositionally biased region" description="Polar residues" evidence="1">
    <location>
        <begin position="70"/>
        <end position="82"/>
    </location>
</feature>
<accession>A0ABV4P7L5</accession>
<protein>
    <submittedName>
        <fullName evidence="2">Transcriptional regulator</fullName>
    </submittedName>
</protein>
<dbReference type="Gene3D" id="1.10.260.40">
    <property type="entry name" value="lambda repressor-like DNA-binding domains"/>
    <property type="match status" value="1"/>
</dbReference>
<dbReference type="Proteomes" id="UP001569428">
    <property type="component" value="Unassembled WGS sequence"/>
</dbReference>
<sequence>MDSIKRAVKTVGTQERLAQLLGITQGMVSAWATGRKRVAPHWCPHIERVTDKVVTRCEIRPDIYGDPIYPNTSFQPAGSVNENPEGGIEQ</sequence>
<proteinExistence type="predicted"/>
<dbReference type="CDD" id="cd00093">
    <property type="entry name" value="HTH_XRE"/>
    <property type="match status" value="1"/>
</dbReference>
<dbReference type="InterPro" id="IPR001387">
    <property type="entry name" value="Cro/C1-type_HTH"/>
</dbReference>
<comment type="caution">
    <text evidence="2">The sequence shown here is derived from an EMBL/GenBank/DDBJ whole genome shotgun (WGS) entry which is preliminary data.</text>
</comment>
<gene>
    <name evidence="2" type="ORF">ACCI49_24285</name>
</gene>